<dbReference type="SMART" id="SM00385">
    <property type="entry name" value="CYCLIN"/>
    <property type="match status" value="1"/>
</dbReference>
<dbReference type="PANTHER" id="PTHR10177">
    <property type="entry name" value="CYCLINS"/>
    <property type="match status" value="1"/>
</dbReference>
<feature type="region of interest" description="Disordered" evidence="6">
    <location>
        <begin position="398"/>
        <end position="419"/>
    </location>
</feature>
<evidence type="ECO:0000256" key="6">
    <source>
        <dbReference type="SAM" id="MobiDB-lite"/>
    </source>
</evidence>
<gene>
    <name evidence="8" type="ORF">SI7747_14016937</name>
</gene>
<accession>A0A7I8JM46</accession>
<dbReference type="SUPFAM" id="SSF47954">
    <property type="entry name" value="Cyclin-like"/>
    <property type="match status" value="1"/>
</dbReference>
<evidence type="ECO:0000256" key="5">
    <source>
        <dbReference type="RuleBase" id="RU000383"/>
    </source>
</evidence>
<dbReference type="InterPro" id="IPR036915">
    <property type="entry name" value="Cyclin-like_sf"/>
</dbReference>
<dbReference type="InterPro" id="IPR013763">
    <property type="entry name" value="Cyclin-like_dom"/>
</dbReference>
<protein>
    <recommendedName>
        <fullName evidence="7">Cyclin-like domain-containing protein</fullName>
    </recommendedName>
</protein>
<sequence length="428" mass="47305">MSSFYQLRQAPSFSADPLSCHEEDIFPFREEEEEEQNRRREGYPSPAIVAEDAGDLLWEWGWDGDGGEEERAELAALLSKQSATGGSTDPSLFSTRDDAVRWLLRASGRHGFTTQTALLAVDYLDRFLFATRSGGGAATHQQQQPWMAQLSAVSCLSLAAKMEEIRVPLLLDLQVEDARFIFEARTVQRMELLVLSTLGWRLGSPTPLSFIDHFLRRLAAGDKAASPSSSWKRRYAHLHWKFQASCHSILLYLAADGSSSSRQRLAAATMIHALGRLLDRPLCAVNLQSRLMDLAGVTKDRFEACSEFIGGAAGYWNGKRRRSSPGSPRGVAEVTFSCDSSQAPSAPARYRRPQQCRRRRRRSRGGCTLSSPEKMSRAAAGPFSMGSSFEFPLEITVAGDLPSPPSAPPHGEISPEEMEGRKLVLLLL</sequence>
<reference evidence="8 9" key="1">
    <citation type="submission" date="2019-12" db="EMBL/GenBank/DDBJ databases">
        <authorList>
            <person name="Scholz U."/>
            <person name="Mascher M."/>
            <person name="Fiebig A."/>
        </authorList>
    </citation>
    <scope>NUCLEOTIDE SEQUENCE</scope>
</reference>
<dbReference type="InterPro" id="IPR006671">
    <property type="entry name" value="Cyclin_N"/>
</dbReference>
<dbReference type="CDD" id="cd20543">
    <property type="entry name" value="CYCLIN_AtCycD-like_rpt1"/>
    <property type="match status" value="1"/>
</dbReference>
<organism evidence="8">
    <name type="scientific">Spirodela intermedia</name>
    <name type="common">Intermediate duckweed</name>
    <dbReference type="NCBI Taxonomy" id="51605"/>
    <lineage>
        <taxon>Eukaryota</taxon>
        <taxon>Viridiplantae</taxon>
        <taxon>Streptophyta</taxon>
        <taxon>Embryophyta</taxon>
        <taxon>Tracheophyta</taxon>
        <taxon>Spermatophyta</taxon>
        <taxon>Magnoliopsida</taxon>
        <taxon>Liliopsida</taxon>
        <taxon>Araceae</taxon>
        <taxon>Lemnoideae</taxon>
        <taxon>Spirodela</taxon>
    </lineage>
</organism>
<dbReference type="InterPro" id="IPR039361">
    <property type="entry name" value="Cyclin"/>
</dbReference>
<evidence type="ECO:0000313" key="8">
    <source>
        <dbReference type="EMBL" id="CAA2631289.1"/>
    </source>
</evidence>
<evidence type="ECO:0000259" key="7">
    <source>
        <dbReference type="SMART" id="SM00385"/>
    </source>
</evidence>
<dbReference type="FunFam" id="1.10.472.10:FF:000060">
    <property type="entry name" value="D6-type cyclin"/>
    <property type="match status" value="1"/>
</dbReference>
<dbReference type="InterPro" id="IPR048258">
    <property type="entry name" value="Cyclins_cyclin-box"/>
</dbReference>
<dbReference type="Pfam" id="PF00134">
    <property type="entry name" value="Cyclin_N"/>
    <property type="match status" value="1"/>
</dbReference>
<comment type="similarity">
    <text evidence="1">Belongs to the cyclin family. Cyclin D subfamily.</text>
</comment>
<feature type="domain" description="Cyclin-like" evidence="7">
    <location>
        <begin position="101"/>
        <end position="196"/>
    </location>
</feature>
<proteinExistence type="inferred from homology"/>
<keyword evidence="4" id="KW-0131">Cell cycle</keyword>
<name>A0A7I8JM46_SPIIN</name>
<dbReference type="Gene3D" id="1.10.472.10">
    <property type="entry name" value="Cyclin-like"/>
    <property type="match status" value="2"/>
</dbReference>
<evidence type="ECO:0000256" key="2">
    <source>
        <dbReference type="ARBA" id="ARBA00022618"/>
    </source>
</evidence>
<keyword evidence="2" id="KW-0132">Cell division</keyword>
<evidence type="ECO:0000256" key="3">
    <source>
        <dbReference type="ARBA" id="ARBA00023127"/>
    </source>
</evidence>
<dbReference type="EMBL" id="CACRZD030000014">
    <property type="protein sequence ID" value="CAA6670532.1"/>
    <property type="molecule type" value="Genomic_DNA"/>
</dbReference>
<feature type="region of interest" description="Disordered" evidence="6">
    <location>
        <begin position="338"/>
        <end position="381"/>
    </location>
</feature>
<dbReference type="EMBL" id="LR743601">
    <property type="protein sequence ID" value="CAA2631289.1"/>
    <property type="molecule type" value="Genomic_DNA"/>
</dbReference>
<evidence type="ECO:0000256" key="4">
    <source>
        <dbReference type="ARBA" id="ARBA00023306"/>
    </source>
</evidence>
<dbReference type="AlphaFoldDB" id="A0A7I8JM46"/>
<feature type="compositionally biased region" description="Basic residues" evidence="6">
    <location>
        <begin position="349"/>
        <end position="364"/>
    </location>
</feature>
<dbReference type="Proteomes" id="UP001189122">
    <property type="component" value="Unassembled WGS sequence"/>
</dbReference>
<dbReference type="PROSITE" id="PS00292">
    <property type="entry name" value="CYCLINS"/>
    <property type="match status" value="1"/>
</dbReference>
<keyword evidence="9" id="KW-1185">Reference proteome</keyword>
<keyword evidence="3 5" id="KW-0195">Cyclin</keyword>
<evidence type="ECO:0000313" key="9">
    <source>
        <dbReference type="Proteomes" id="UP001189122"/>
    </source>
</evidence>
<evidence type="ECO:0000256" key="1">
    <source>
        <dbReference type="ARBA" id="ARBA00009065"/>
    </source>
</evidence>
<dbReference type="GO" id="GO:0051301">
    <property type="term" value="P:cell division"/>
    <property type="evidence" value="ECO:0007669"/>
    <property type="project" value="UniProtKB-KW"/>
</dbReference>